<organism evidence="10 11">
    <name type="scientific">Bos mutus grunniens</name>
    <name type="common">Wild yak</name>
    <name type="synonym">Bos grunniens</name>
    <dbReference type="NCBI Taxonomy" id="30521"/>
    <lineage>
        <taxon>Eukaryota</taxon>
        <taxon>Metazoa</taxon>
        <taxon>Chordata</taxon>
        <taxon>Craniata</taxon>
        <taxon>Vertebrata</taxon>
        <taxon>Euteleostomi</taxon>
        <taxon>Mammalia</taxon>
        <taxon>Eutheria</taxon>
        <taxon>Laurasiatheria</taxon>
        <taxon>Artiodactyla</taxon>
        <taxon>Ruminantia</taxon>
        <taxon>Pecora</taxon>
        <taxon>Bovidae</taxon>
        <taxon>Bovinae</taxon>
        <taxon>Bos</taxon>
    </lineage>
</organism>
<dbReference type="Pfam" id="PF02038">
    <property type="entry name" value="ATP1G1_PLM_MAT8"/>
    <property type="match status" value="1"/>
</dbReference>
<dbReference type="GO" id="GO:0043269">
    <property type="term" value="P:regulation of monoatomic ion transport"/>
    <property type="evidence" value="ECO:0007669"/>
    <property type="project" value="InterPro"/>
</dbReference>
<dbReference type="GeneTree" id="ENSGT00940000164223"/>
<name>A0A8B9XW63_BOSMU</name>
<evidence type="ECO:0000256" key="3">
    <source>
        <dbReference type="ARBA" id="ARBA00022448"/>
    </source>
</evidence>
<feature type="transmembrane region" description="Helical" evidence="8">
    <location>
        <begin position="233"/>
        <end position="254"/>
    </location>
</feature>
<keyword evidence="6 8" id="KW-0406">Ion transport</keyword>
<sequence length="308" mass="32470">MRVGSKKPFAGPPWARGVGDRGLICPAVLPSFRGAGVPLLTSGFSVFPLRSVHPPAVETPGAMGPSQRCANLSVPSRWKAWAPPWPRQRAPPPLGKGRGRRQWAGAGVGVAGTGAGSPGPHWLRPPEHQGSPPHLPLTTVGPASSCCSQRSFTASTSSRPLLQPGMATQVPTKVPQDPDPFYYDYDTVQTVGMTLATILFLLGILIILSKCDPFLSSKAPPRRPLGVPRHLQFPYWLLSIPLCPVSLFCSLSLLTGKKVKCRKADSSPTCKSCKSELPSSGEGVRECGSARVSGSGEGSPRGRCAGSP</sequence>
<evidence type="ECO:0000313" key="10">
    <source>
        <dbReference type="Ensembl" id="ENSBGRP00000026469.1"/>
    </source>
</evidence>
<dbReference type="InterPro" id="IPR047297">
    <property type="entry name" value="FXYD_motif"/>
</dbReference>
<dbReference type="InterPro" id="IPR000272">
    <property type="entry name" value="Ion-transport_regulator_FXYD"/>
</dbReference>
<evidence type="ECO:0000313" key="11">
    <source>
        <dbReference type="Proteomes" id="UP000694520"/>
    </source>
</evidence>
<feature type="transmembrane region" description="Helical" evidence="8">
    <location>
        <begin position="190"/>
        <end position="208"/>
    </location>
</feature>
<evidence type="ECO:0000256" key="8">
    <source>
        <dbReference type="RuleBase" id="RU364131"/>
    </source>
</evidence>
<feature type="region of interest" description="Disordered" evidence="9">
    <location>
        <begin position="266"/>
        <end position="308"/>
    </location>
</feature>
<reference evidence="10" key="2">
    <citation type="submission" date="2025-08" db="UniProtKB">
        <authorList>
            <consortium name="Ensembl"/>
        </authorList>
    </citation>
    <scope>IDENTIFICATION</scope>
</reference>
<feature type="compositionally biased region" description="Pro residues" evidence="9">
    <location>
        <begin position="83"/>
        <end position="94"/>
    </location>
</feature>
<accession>A0A8B9XW63</accession>
<dbReference type="Ensembl" id="ENSBGRT00000030552.1">
    <property type="protein sequence ID" value="ENSBGRP00000026469.1"/>
    <property type="gene ID" value="ENSBGRG00000016572.1"/>
</dbReference>
<dbReference type="PANTHER" id="PTHR14132:SF1">
    <property type="entry name" value="FXYD DOMAIN-CONTAINING ION TRANSPORT REGULATOR 7"/>
    <property type="match status" value="1"/>
</dbReference>
<evidence type="ECO:0000256" key="2">
    <source>
        <dbReference type="ARBA" id="ARBA00005948"/>
    </source>
</evidence>
<comment type="subcellular location">
    <subcellularLocation>
        <location evidence="1">Membrane</location>
        <topology evidence="1">Single-pass membrane protein</topology>
    </subcellularLocation>
</comment>
<keyword evidence="5 8" id="KW-1133">Transmembrane helix</keyword>
<keyword evidence="4 8" id="KW-0812">Transmembrane</keyword>
<proteinExistence type="inferred from homology"/>
<comment type="caution">
    <text evidence="8">Lacks conserved residue(s) required for the propagation of feature annotation.</text>
</comment>
<evidence type="ECO:0000256" key="9">
    <source>
        <dbReference type="SAM" id="MobiDB-lite"/>
    </source>
</evidence>
<dbReference type="GO" id="GO:0016020">
    <property type="term" value="C:membrane"/>
    <property type="evidence" value="ECO:0007669"/>
    <property type="project" value="UniProtKB-SubCell"/>
</dbReference>
<dbReference type="PANTHER" id="PTHR14132">
    <property type="entry name" value="SODIUM/POTASSIUM-TRANSPORTING ATPASE SUBUNIT GAMMA"/>
    <property type="match status" value="1"/>
</dbReference>
<dbReference type="GO" id="GO:0006811">
    <property type="term" value="P:monoatomic ion transport"/>
    <property type="evidence" value="ECO:0007669"/>
    <property type="project" value="UniProtKB-KW"/>
</dbReference>
<reference evidence="10" key="3">
    <citation type="submission" date="2025-09" db="UniProtKB">
        <authorList>
            <consortium name="Ensembl"/>
        </authorList>
    </citation>
    <scope>IDENTIFICATION</scope>
</reference>
<reference evidence="10" key="1">
    <citation type="submission" date="2019-05" db="EMBL/GenBank/DDBJ databases">
        <authorList>
            <person name="Zhang S."/>
            <person name="Liu J."/>
        </authorList>
    </citation>
    <scope>NUCLEOTIDE SEQUENCE [LARGE SCALE GENOMIC DNA]</scope>
</reference>
<dbReference type="PROSITE" id="PS01310">
    <property type="entry name" value="FXYD"/>
    <property type="match status" value="1"/>
</dbReference>
<evidence type="ECO:0000256" key="1">
    <source>
        <dbReference type="ARBA" id="ARBA00004167"/>
    </source>
</evidence>
<dbReference type="Proteomes" id="UP000694520">
    <property type="component" value="Chromosome 20"/>
</dbReference>
<protein>
    <recommendedName>
        <fullName evidence="8">FXYD domain-containing ion transport regulator</fullName>
    </recommendedName>
</protein>
<feature type="region of interest" description="Disordered" evidence="9">
    <location>
        <begin position="81"/>
        <end position="101"/>
    </location>
</feature>
<evidence type="ECO:0000256" key="5">
    <source>
        <dbReference type="ARBA" id="ARBA00022989"/>
    </source>
</evidence>
<keyword evidence="7 8" id="KW-0472">Membrane</keyword>
<evidence type="ECO:0000256" key="6">
    <source>
        <dbReference type="ARBA" id="ARBA00023065"/>
    </source>
</evidence>
<evidence type="ECO:0000256" key="7">
    <source>
        <dbReference type="ARBA" id="ARBA00023136"/>
    </source>
</evidence>
<dbReference type="Gene3D" id="1.20.5.780">
    <property type="entry name" value="Single helix bin"/>
    <property type="match status" value="1"/>
</dbReference>
<comment type="similarity">
    <text evidence="2 8">Belongs to the FXYD family.</text>
</comment>
<keyword evidence="11" id="KW-1185">Reference proteome</keyword>
<evidence type="ECO:0000256" key="4">
    <source>
        <dbReference type="ARBA" id="ARBA00022692"/>
    </source>
</evidence>
<dbReference type="AlphaFoldDB" id="A0A8B9XW63"/>
<dbReference type="GO" id="GO:0017080">
    <property type="term" value="F:sodium channel regulator activity"/>
    <property type="evidence" value="ECO:0007669"/>
    <property type="project" value="TreeGrafter"/>
</dbReference>
<keyword evidence="3 8" id="KW-0813">Transport</keyword>